<keyword evidence="2" id="KW-0378">Hydrolase</keyword>
<dbReference type="Gene3D" id="2.60.120.380">
    <property type="match status" value="1"/>
</dbReference>
<evidence type="ECO:0000256" key="2">
    <source>
        <dbReference type="ARBA" id="ARBA00022801"/>
    </source>
</evidence>
<dbReference type="InterPro" id="IPR008979">
    <property type="entry name" value="Galactose-bd-like_sf"/>
</dbReference>
<dbReference type="RefSeq" id="WP_053236825.1">
    <property type="nucleotide sequence ID" value="NZ_CP011125.1"/>
</dbReference>
<dbReference type="OrthoDB" id="5512543at2"/>
<protein>
    <recommendedName>
        <fullName evidence="4">P/Homo B domain-containing protein</fullName>
    </recommendedName>
</protein>
<dbReference type="PROSITE" id="PS51257">
    <property type="entry name" value="PROKAR_LIPOPROTEIN"/>
    <property type="match status" value="1"/>
</dbReference>
<evidence type="ECO:0000259" key="4">
    <source>
        <dbReference type="PROSITE" id="PS51829"/>
    </source>
</evidence>
<accession>A0A0F6SH47</accession>
<evidence type="ECO:0000313" key="5">
    <source>
        <dbReference type="EMBL" id="AKF09814.1"/>
    </source>
</evidence>
<dbReference type="SUPFAM" id="SSF49785">
    <property type="entry name" value="Galactose-binding domain-like"/>
    <property type="match status" value="1"/>
</dbReference>
<sequence length="474" mass="50325">MTRTLRWLALVPALLACQAAPADKGVEEDAPLEGAADSFRNPIDHGALALGGSVSAEITRDESFHAWTFELGAQASITLRTEGAREVDTMLYLYREGPRGWGSYIARNDDAGGTLWSALSRDLGAGRYRVIVKGYDRRVRGAFTLVSECSGEGCPRDAGECLFGTTYRQLRDSAHFEPLLSTVVRSPDGISAARAAQIVAAVRVAYEDATDLASALAAVDQNEVNVLELAEVATGRRFVVIEYGAGDNSYGAVLVGDTTELGAEIHDGDLYECVVLGAPGGARIGADCEGWTGNTCAEGLRCQGFVEEQGAGRCAPEARVEGEGAPCSASVACADEQLVCAGLTRGDEGVCVPTWLRGSYGEGYSIEIGDDAVLERSVIVYGLATVDTDVEIRALLNHSRPSDLRVTLTNPAGTEVVLFEGDAEPGYVELDGPVRGFSGDEQVNGTWTLRVADRVSGEVGTLERWAIDVTSRWD</sequence>
<feature type="signal peptide" evidence="3">
    <location>
        <begin position="1"/>
        <end position="22"/>
    </location>
</feature>
<keyword evidence="1" id="KW-0645">Protease</keyword>
<dbReference type="NCBIfam" id="NF038127">
    <property type="entry name" value="FDP_fam"/>
    <property type="match status" value="1"/>
</dbReference>
<dbReference type="AlphaFoldDB" id="A0A0F6SH47"/>
<dbReference type="Pfam" id="PF01483">
    <property type="entry name" value="P_proprotein"/>
    <property type="match status" value="1"/>
</dbReference>
<reference evidence="5 6" key="1">
    <citation type="submission" date="2015-03" db="EMBL/GenBank/DDBJ databases">
        <title>Genome assembly of Sandaracinus amylolyticus DSM 53668.</title>
        <authorList>
            <person name="Sharma G."/>
            <person name="Subramanian S."/>
        </authorList>
    </citation>
    <scope>NUCLEOTIDE SEQUENCE [LARGE SCALE GENOMIC DNA]</scope>
    <source>
        <strain evidence="5 6">DSM 53668</strain>
    </source>
</reference>
<gene>
    <name evidence="5" type="ORF">DB32_006963</name>
</gene>
<dbReference type="GO" id="GO:0006508">
    <property type="term" value="P:proteolysis"/>
    <property type="evidence" value="ECO:0007669"/>
    <property type="project" value="UniProtKB-KW"/>
</dbReference>
<keyword evidence="3" id="KW-0732">Signal</keyword>
<dbReference type="STRING" id="927083.DB32_006963"/>
<evidence type="ECO:0000256" key="1">
    <source>
        <dbReference type="ARBA" id="ARBA00022670"/>
    </source>
</evidence>
<proteinExistence type="predicted"/>
<feature type="domain" description="P/Homo B" evidence="4">
    <location>
        <begin position="350"/>
        <end position="474"/>
    </location>
</feature>
<keyword evidence="6" id="KW-1185">Reference proteome</keyword>
<dbReference type="PROSITE" id="PS51829">
    <property type="entry name" value="P_HOMO_B"/>
    <property type="match status" value="1"/>
</dbReference>
<dbReference type="InterPro" id="IPR002884">
    <property type="entry name" value="P_dom"/>
</dbReference>
<dbReference type="KEGG" id="samy:DB32_006963"/>
<organism evidence="5 6">
    <name type="scientific">Sandaracinus amylolyticus</name>
    <dbReference type="NCBI Taxonomy" id="927083"/>
    <lineage>
        <taxon>Bacteria</taxon>
        <taxon>Pseudomonadati</taxon>
        <taxon>Myxococcota</taxon>
        <taxon>Polyangia</taxon>
        <taxon>Polyangiales</taxon>
        <taxon>Sandaracinaceae</taxon>
        <taxon>Sandaracinus</taxon>
    </lineage>
</organism>
<feature type="chain" id="PRO_5002509592" description="P/Homo B domain-containing protein" evidence="3">
    <location>
        <begin position="23"/>
        <end position="474"/>
    </location>
</feature>
<dbReference type="Proteomes" id="UP000034883">
    <property type="component" value="Chromosome"/>
</dbReference>
<dbReference type="Gene3D" id="2.60.120.260">
    <property type="entry name" value="Galactose-binding domain-like"/>
    <property type="match status" value="1"/>
</dbReference>
<dbReference type="GO" id="GO:0004252">
    <property type="term" value="F:serine-type endopeptidase activity"/>
    <property type="evidence" value="ECO:0007669"/>
    <property type="project" value="InterPro"/>
</dbReference>
<dbReference type="EMBL" id="CP011125">
    <property type="protein sequence ID" value="AKF09814.1"/>
    <property type="molecule type" value="Genomic_DNA"/>
</dbReference>
<evidence type="ECO:0000313" key="6">
    <source>
        <dbReference type="Proteomes" id="UP000034883"/>
    </source>
</evidence>
<evidence type="ECO:0000256" key="3">
    <source>
        <dbReference type="SAM" id="SignalP"/>
    </source>
</evidence>
<name>A0A0F6SH47_9BACT</name>